<organism evidence="2 3">
    <name type="scientific">Paragonimus westermani</name>
    <dbReference type="NCBI Taxonomy" id="34504"/>
    <lineage>
        <taxon>Eukaryota</taxon>
        <taxon>Metazoa</taxon>
        <taxon>Spiralia</taxon>
        <taxon>Lophotrochozoa</taxon>
        <taxon>Platyhelminthes</taxon>
        <taxon>Trematoda</taxon>
        <taxon>Digenea</taxon>
        <taxon>Plagiorchiida</taxon>
        <taxon>Troglotremata</taxon>
        <taxon>Troglotrematidae</taxon>
        <taxon>Paragonimus</taxon>
    </lineage>
</organism>
<dbReference type="EMBL" id="QNGE01001278">
    <property type="protein sequence ID" value="KAA3677953.1"/>
    <property type="molecule type" value="Genomic_DNA"/>
</dbReference>
<keyword evidence="1" id="KW-0175">Coiled coil</keyword>
<evidence type="ECO:0000256" key="1">
    <source>
        <dbReference type="SAM" id="Coils"/>
    </source>
</evidence>
<protein>
    <submittedName>
        <fullName evidence="2">Coiled-coil domain-containing protein 41</fullName>
    </submittedName>
</protein>
<evidence type="ECO:0000313" key="2">
    <source>
        <dbReference type="EMBL" id="KAA3677953.1"/>
    </source>
</evidence>
<accession>A0A5J4NQV0</accession>
<feature type="coiled-coil region" evidence="1">
    <location>
        <begin position="165"/>
        <end position="277"/>
    </location>
</feature>
<dbReference type="Proteomes" id="UP000324629">
    <property type="component" value="Unassembled WGS sequence"/>
</dbReference>
<comment type="caution">
    <text evidence="2">The sequence shown here is derived from an EMBL/GenBank/DDBJ whole genome shotgun (WGS) entry which is preliminary data.</text>
</comment>
<sequence>MPTTTDVVENSPGDNYFEDRDVLPNDILHAVQHKINYQTLKDAYQKLQASHIKLESELALKMKDMQIMEQKYIHMEKKAISKIRLLEEAYEETARTQLTQERLEMIKLQVREDMEEHYREQIAQAHAGTVAARDETGRLREEVVKLATELDRERSESQTKIAQNKMLYEAEVSNLRQIKEELTARINRLTTDEIDRSHSVGKENAQLTTKCNLLSGELDELKGKMDLHREKLIQDNKCLRKSNSELKVLNQELEAERDSLRKQLQLLKSEFEAIRVELVTERQRAFDAVRASSEAENRLSCLTQKTRLELSNLRLEAQQQRSEIEAQRDQFAGKCQDLEQELQLMTSKCQQVESAAAMRELELSQREVAVRDQINGEISRMESKVFQLTENLSKTQRALEDVKSSKQSDCDTVKPQPTFADDIHLRNELDMLNHRLKEAQEFNKRLSEKLYNALEKSTDSPKNTEMGNRTEFTELDRELRIQLHHLREEKRELENKLHSARANLTRYMENAGKNKNNLVSRMKELKRDLRLKELEVEKMRAENDLLRRNVPHAEYERIRAVLDDLRRRHEEYEEIILGPLHPLCILPDTVIRADDLPTVQESPCRPSVLRHNKSCCTQVPIERIQANRETTTPAQLPGPTKHITRETYTIITKTTPNKSSCASGNSKGWNDLVLATG</sequence>
<proteinExistence type="predicted"/>
<feature type="coiled-coil region" evidence="1">
    <location>
        <begin position="476"/>
        <end position="575"/>
    </location>
</feature>
<name>A0A5J4NQV0_9TREM</name>
<reference evidence="2 3" key="1">
    <citation type="journal article" date="2019" name="Gigascience">
        <title>Whole-genome sequence of the oriental lung fluke Paragonimus westermani.</title>
        <authorList>
            <person name="Oey H."/>
            <person name="Zakrzewski M."/>
            <person name="Narain K."/>
            <person name="Devi K.R."/>
            <person name="Agatsuma T."/>
            <person name="Nawaratna S."/>
            <person name="Gobert G.N."/>
            <person name="Jones M.K."/>
            <person name="Ragan M.A."/>
            <person name="McManus D.P."/>
            <person name="Krause L."/>
        </authorList>
    </citation>
    <scope>NUCLEOTIDE SEQUENCE [LARGE SCALE GENOMIC DNA]</scope>
    <source>
        <strain evidence="2 3">IND2009</strain>
    </source>
</reference>
<gene>
    <name evidence="2" type="ORF">DEA37_0000396</name>
</gene>
<feature type="coiled-coil region" evidence="1">
    <location>
        <begin position="303"/>
        <end position="355"/>
    </location>
</feature>
<dbReference type="AlphaFoldDB" id="A0A5J4NQV0"/>
<keyword evidence="3" id="KW-1185">Reference proteome</keyword>
<evidence type="ECO:0000313" key="3">
    <source>
        <dbReference type="Proteomes" id="UP000324629"/>
    </source>
</evidence>